<protein>
    <submittedName>
        <fullName evidence="4">NADH:flavin oxidoreductase/NADH oxidase family protein</fullName>
    </submittedName>
</protein>
<dbReference type="CDD" id="cd04733">
    <property type="entry name" value="OYE_like_2_FMN"/>
    <property type="match status" value="1"/>
</dbReference>
<organism evidence="4 5">
    <name type="scientific">Saccharopolyspora oryzae</name>
    <dbReference type="NCBI Taxonomy" id="2997343"/>
    <lineage>
        <taxon>Bacteria</taxon>
        <taxon>Bacillati</taxon>
        <taxon>Actinomycetota</taxon>
        <taxon>Actinomycetes</taxon>
        <taxon>Pseudonocardiales</taxon>
        <taxon>Pseudonocardiaceae</taxon>
        <taxon>Saccharopolyspora</taxon>
    </lineage>
</organism>
<dbReference type="EMBL" id="JAQGLA010000001">
    <property type="protein sequence ID" value="MDA3623923.1"/>
    <property type="molecule type" value="Genomic_DNA"/>
</dbReference>
<evidence type="ECO:0000313" key="4">
    <source>
        <dbReference type="EMBL" id="MDA3623923.1"/>
    </source>
</evidence>
<dbReference type="InterPro" id="IPR001155">
    <property type="entry name" value="OxRdtase_FMN_N"/>
</dbReference>
<gene>
    <name evidence="4" type="ORF">OU415_00665</name>
</gene>
<dbReference type="Pfam" id="PF00724">
    <property type="entry name" value="Oxidored_FMN"/>
    <property type="match status" value="1"/>
</dbReference>
<evidence type="ECO:0000256" key="2">
    <source>
        <dbReference type="ARBA" id="ARBA00023002"/>
    </source>
</evidence>
<proteinExistence type="predicted"/>
<sequence>MPSELFSPLPLRSGAVLGNRIAKAAMEENLADDGQLPGHELLALYRRWAAGGAGLLITGNVMVHAEALTGPAGVVLDENSPLEPFTEWAAAAKSGGGSVWMQINHPGRQVDAAMPGVVWSPSAVGVDLGRHSKRFGRPVAMSPEQIEATVTRFAVTAARAEQAGFDGVEIHAAHGYLLSQFLSPLVNRRTDAWGGSLENRARMLLDVVRAVRAAVSPTFAVAVKLNSADFQRGGFDADDARQVIAMLDALGVDLVELSGGSYESPAMSGRPADERTRAREAYFLDLARDLVRTSPLPLMLTGGITRRDTADEVLASGVALIGMGTALAVTPDLPERWRQGREAEQRLRPVAWSDKALAAAAGMALVRHQMRRIAGGRTPRPNTHPAYALACERRQQRQALRRYRAWLPAHTDLAAKKRAA</sequence>
<reference evidence="4 5" key="1">
    <citation type="submission" date="2022-11" db="EMBL/GenBank/DDBJ databases">
        <title>Draft genome sequence of Saccharopolyspora sp. WRP15-2 isolated from rhizosphere soils of wild rice in Thailand.</title>
        <authorList>
            <person name="Duangmal K."/>
            <person name="Kammanee S."/>
            <person name="Muangham S."/>
        </authorList>
    </citation>
    <scope>NUCLEOTIDE SEQUENCE [LARGE SCALE GENOMIC DNA]</scope>
    <source>
        <strain evidence="4 5">WRP15-2</strain>
    </source>
</reference>
<dbReference type="PANTHER" id="PTHR43656:SF2">
    <property type="entry name" value="BINDING OXIDOREDUCTASE, PUTATIVE (AFU_ORTHOLOGUE AFUA_2G08260)-RELATED"/>
    <property type="match status" value="1"/>
</dbReference>
<evidence type="ECO:0000313" key="5">
    <source>
        <dbReference type="Proteomes" id="UP001210380"/>
    </source>
</evidence>
<dbReference type="Gene3D" id="3.20.20.70">
    <property type="entry name" value="Aldolase class I"/>
    <property type="match status" value="1"/>
</dbReference>
<feature type="domain" description="NADH:flavin oxidoreductase/NADH oxidase N-terminal" evidence="3">
    <location>
        <begin position="4"/>
        <end position="343"/>
    </location>
</feature>
<name>A0ABT4UQC0_9PSEU</name>
<evidence type="ECO:0000259" key="3">
    <source>
        <dbReference type="Pfam" id="PF00724"/>
    </source>
</evidence>
<keyword evidence="1" id="KW-0285">Flavoprotein</keyword>
<accession>A0ABT4UQC0</accession>
<keyword evidence="2" id="KW-0560">Oxidoreductase</keyword>
<dbReference type="RefSeq" id="WP_270946491.1">
    <property type="nucleotide sequence ID" value="NZ_JAQGLA010000001.1"/>
</dbReference>
<dbReference type="InterPro" id="IPR051799">
    <property type="entry name" value="NADH_flavin_oxidoreductase"/>
</dbReference>
<dbReference type="InterPro" id="IPR013785">
    <property type="entry name" value="Aldolase_TIM"/>
</dbReference>
<dbReference type="Proteomes" id="UP001210380">
    <property type="component" value="Unassembled WGS sequence"/>
</dbReference>
<comment type="caution">
    <text evidence="4">The sequence shown here is derived from an EMBL/GenBank/DDBJ whole genome shotgun (WGS) entry which is preliminary data.</text>
</comment>
<dbReference type="SUPFAM" id="SSF51395">
    <property type="entry name" value="FMN-linked oxidoreductases"/>
    <property type="match status" value="1"/>
</dbReference>
<dbReference type="PANTHER" id="PTHR43656">
    <property type="entry name" value="BINDING OXIDOREDUCTASE, PUTATIVE (AFU_ORTHOLOGUE AFUA_2G08260)-RELATED"/>
    <property type="match status" value="1"/>
</dbReference>
<evidence type="ECO:0000256" key="1">
    <source>
        <dbReference type="ARBA" id="ARBA00022630"/>
    </source>
</evidence>
<keyword evidence="5" id="KW-1185">Reference proteome</keyword>